<organism evidence="3">
    <name type="scientific">Amblyomma americanum</name>
    <name type="common">Lone star tick</name>
    <dbReference type="NCBI Taxonomy" id="6943"/>
    <lineage>
        <taxon>Eukaryota</taxon>
        <taxon>Metazoa</taxon>
        <taxon>Ecdysozoa</taxon>
        <taxon>Arthropoda</taxon>
        <taxon>Chelicerata</taxon>
        <taxon>Arachnida</taxon>
        <taxon>Acari</taxon>
        <taxon>Parasitiformes</taxon>
        <taxon>Ixodida</taxon>
        <taxon>Ixodoidea</taxon>
        <taxon>Ixodidae</taxon>
        <taxon>Amblyomminae</taxon>
        <taxon>Amblyomma</taxon>
    </lineage>
</organism>
<evidence type="ECO:0000256" key="2">
    <source>
        <dbReference type="SAM" id="SignalP"/>
    </source>
</evidence>
<feature type="chain" id="PRO_5002203421" description="Single domain-containing protein" evidence="2">
    <location>
        <begin position="20"/>
        <end position="138"/>
    </location>
</feature>
<feature type="compositionally biased region" description="Basic residues" evidence="1">
    <location>
        <begin position="127"/>
        <end position="138"/>
    </location>
</feature>
<keyword evidence="2" id="KW-0732">Signal</keyword>
<dbReference type="EMBL" id="GBZX01000608">
    <property type="protein sequence ID" value="JAG92132.1"/>
    <property type="molecule type" value="mRNA"/>
</dbReference>
<reference evidence="3" key="1">
    <citation type="journal article" date="2015" name="PLoS ONE">
        <title>An Insight into the Sialome of the Lone Star Tick, Amblyomma americanum, with a Glimpse on Its Time Dependent Gene Expression.</title>
        <authorList>
            <person name="Karim S."/>
            <person name="Ribeiro J.M."/>
        </authorList>
    </citation>
    <scope>NUCLEOTIDE SEQUENCE</scope>
    <source>
        <tissue evidence="3">Salivary gland</tissue>
    </source>
</reference>
<feature type="region of interest" description="Disordered" evidence="1">
    <location>
        <begin position="119"/>
        <end position="138"/>
    </location>
</feature>
<protein>
    <recommendedName>
        <fullName evidence="4">Single domain-containing protein</fullName>
    </recommendedName>
</protein>
<proteinExistence type="evidence at transcript level"/>
<evidence type="ECO:0000313" key="3">
    <source>
        <dbReference type="EMBL" id="JAG92132.1"/>
    </source>
</evidence>
<name>A0A0C9SDL8_AMBAM</name>
<accession>A0A0C9SDL8</accession>
<evidence type="ECO:0000256" key="1">
    <source>
        <dbReference type="SAM" id="MobiDB-lite"/>
    </source>
</evidence>
<sequence>MLFLAVILVTMRYFEAGFAISFNDFELDPNLQDEKEFTPSGGQGAHGLPQQKQGCRLRSGKILGLQKRLTFSNYCAGLVCTREGKLVLVKCSTEAGIKCRNNTNDRFPNCCSRYDPCPGAPPTPKTHQNRKSKPKKKN</sequence>
<feature type="signal peptide" evidence="2">
    <location>
        <begin position="1"/>
        <end position="19"/>
    </location>
</feature>
<evidence type="ECO:0008006" key="4">
    <source>
        <dbReference type="Google" id="ProtNLM"/>
    </source>
</evidence>
<dbReference type="AlphaFoldDB" id="A0A0C9SDL8"/>